<dbReference type="Proteomes" id="UP000308600">
    <property type="component" value="Unassembled WGS sequence"/>
</dbReference>
<organism evidence="1 2">
    <name type="scientific">Pluteus cervinus</name>
    <dbReference type="NCBI Taxonomy" id="181527"/>
    <lineage>
        <taxon>Eukaryota</taxon>
        <taxon>Fungi</taxon>
        <taxon>Dikarya</taxon>
        <taxon>Basidiomycota</taxon>
        <taxon>Agaricomycotina</taxon>
        <taxon>Agaricomycetes</taxon>
        <taxon>Agaricomycetidae</taxon>
        <taxon>Agaricales</taxon>
        <taxon>Pluteineae</taxon>
        <taxon>Pluteaceae</taxon>
        <taxon>Pluteus</taxon>
    </lineage>
</organism>
<accession>A0ACD3B3I7</accession>
<keyword evidence="2" id="KW-1185">Reference proteome</keyword>
<evidence type="ECO:0000313" key="1">
    <source>
        <dbReference type="EMBL" id="TFK72452.1"/>
    </source>
</evidence>
<sequence>MISHTINWPGSQPTMTENPQPSPHPPQPPTPSQQQVQHILPQQLEPPRASRTIHNSASLLIQLFEEEKAKAIHPYQQRIQELEASLNEFQLRLRLGSVGNGSNSPGVPASTTPAGSPGIGPSDSGAQNPVSRAHYSQSRASQLQSTPPQGPSQNVALTSTLLLSSGLEYQAARGTLRYHGPWAELAQQVVMETRPGISPDELDSFMEPSAFGAVLGEYLDSTRLMREQTETRLRELEGDRDGWKEKFEQVMMAVNEASRNQGFQEVEVQPELQSENPANNGEFQPDELMSTMMNLS</sequence>
<proteinExistence type="predicted"/>
<evidence type="ECO:0000313" key="2">
    <source>
        <dbReference type="Proteomes" id="UP000308600"/>
    </source>
</evidence>
<name>A0ACD3B3I7_9AGAR</name>
<gene>
    <name evidence="1" type="ORF">BDN72DRAFT_325645</name>
</gene>
<dbReference type="EMBL" id="ML208285">
    <property type="protein sequence ID" value="TFK72452.1"/>
    <property type="molecule type" value="Genomic_DNA"/>
</dbReference>
<reference evidence="1 2" key="1">
    <citation type="journal article" date="2019" name="Nat. Ecol. Evol.">
        <title>Megaphylogeny resolves global patterns of mushroom evolution.</title>
        <authorList>
            <person name="Varga T."/>
            <person name="Krizsan K."/>
            <person name="Foldi C."/>
            <person name="Dima B."/>
            <person name="Sanchez-Garcia M."/>
            <person name="Sanchez-Ramirez S."/>
            <person name="Szollosi G.J."/>
            <person name="Szarkandi J.G."/>
            <person name="Papp V."/>
            <person name="Albert L."/>
            <person name="Andreopoulos W."/>
            <person name="Angelini C."/>
            <person name="Antonin V."/>
            <person name="Barry K.W."/>
            <person name="Bougher N.L."/>
            <person name="Buchanan P."/>
            <person name="Buyck B."/>
            <person name="Bense V."/>
            <person name="Catcheside P."/>
            <person name="Chovatia M."/>
            <person name="Cooper J."/>
            <person name="Damon W."/>
            <person name="Desjardin D."/>
            <person name="Finy P."/>
            <person name="Geml J."/>
            <person name="Haridas S."/>
            <person name="Hughes K."/>
            <person name="Justo A."/>
            <person name="Karasinski D."/>
            <person name="Kautmanova I."/>
            <person name="Kiss B."/>
            <person name="Kocsube S."/>
            <person name="Kotiranta H."/>
            <person name="LaButti K.M."/>
            <person name="Lechner B.E."/>
            <person name="Liimatainen K."/>
            <person name="Lipzen A."/>
            <person name="Lukacs Z."/>
            <person name="Mihaltcheva S."/>
            <person name="Morgado L.N."/>
            <person name="Niskanen T."/>
            <person name="Noordeloos M.E."/>
            <person name="Ohm R.A."/>
            <person name="Ortiz-Santana B."/>
            <person name="Ovrebo C."/>
            <person name="Racz N."/>
            <person name="Riley R."/>
            <person name="Savchenko A."/>
            <person name="Shiryaev A."/>
            <person name="Soop K."/>
            <person name="Spirin V."/>
            <person name="Szebenyi C."/>
            <person name="Tomsovsky M."/>
            <person name="Tulloss R.E."/>
            <person name="Uehling J."/>
            <person name="Grigoriev I.V."/>
            <person name="Vagvolgyi C."/>
            <person name="Papp T."/>
            <person name="Martin F.M."/>
            <person name="Miettinen O."/>
            <person name="Hibbett D.S."/>
            <person name="Nagy L.G."/>
        </authorList>
    </citation>
    <scope>NUCLEOTIDE SEQUENCE [LARGE SCALE GENOMIC DNA]</scope>
    <source>
        <strain evidence="1 2">NL-1719</strain>
    </source>
</reference>
<protein>
    <submittedName>
        <fullName evidence="1">Uncharacterized protein</fullName>
    </submittedName>
</protein>